<feature type="compositionally biased region" description="Polar residues" evidence="1">
    <location>
        <begin position="31"/>
        <end position="53"/>
    </location>
</feature>
<gene>
    <name evidence="2" type="ORF">OFLC_LOCUS8709</name>
</gene>
<evidence type="ECO:0000313" key="3">
    <source>
        <dbReference type="Proteomes" id="UP000267606"/>
    </source>
</evidence>
<evidence type="ECO:0000256" key="1">
    <source>
        <dbReference type="SAM" id="MobiDB-lite"/>
    </source>
</evidence>
<evidence type="ECO:0000313" key="2">
    <source>
        <dbReference type="EMBL" id="VDO56997.1"/>
    </source>
</evidence>
<dbReference type="Proteomes" id="UP000267606">
    <property type="component" value="Unassembled WGS sequence"/>
</dbReference>
<reference evidence="4" key="1">
    <citation type="submission" date="2016-06" db="UniProtKB">
        <authorList>
            <consortium name="WormBaseParasite"/>
        </authorList>
    </citation>
    <scope>IDENTIFICATION</scope>
</reference>
<name>A0A183HMK1_9BILA</name>
<feature type="region of interest" description="Disordered" evidence="1">
    <location>
        <begin position="31"/>
        <end position="66"/>
    </location>
</feature>
<dbReference type="WBParaSite" id="OFLC_0000871201-mRNA-1">
    <property type="protein sequence ID" value="OFLC_0000871201-mRNA-1"/>
    <property type="gene ID" value="OFLC_0000871201"/>
</dbReference>
<sequence>MGAQGETGKDTETVKNLHLLIESATAPRLTSFQQDHSNISPNSCNLQLSQPSSPIIDDSTHPQLNSSSLFSSPSVNGIAPSFVNSSSLNRTASDESGLSSRFFMLKKDSERRNTLARFMLDYKIEVFLFLYFNCI</sequence>
<dbReference type="EMBL" id="UZAJ01010070">
    <property type="protein sequence ID" value="VDO56997.1"/>
    <property type="molecule type" value="Genomic_DNA"/>
</dbReference>
<proteinExistence type="predicted"/>
<accession>A0A183HMK1</accession>
<organism evidence="4">
    <name type="scientific">Onchocerca flexuosa</name>
    <dbReference type="NCBI Taxonomy" id="387005"/>
    <lineage>
        <taxon>Eukaryota</taxon>
        <taxon>Metazoa</taxon>
        <taxon>Ecdysozoa</taxon>
        <taxon>Nematoda</taxon>
        <taxon>Chromadorea</taxon>
        <taxon>Rhabditida</taxon>
        <taxon>Spirurina</taxon>
        <taxon>Spiruromorpha</taxon>
        <taxon>Filarioidea</taxon>
        <taxon>Onchocercidae</taxon>
        <taxon>Onchocerca</taxon>
    </lineage>
</organism>
<dbReference type="AlphaFoldDB" id="A0A183HMK1"/>
<evidence type="ECO:0000313" key="4">
    <source>
        <dbReference type="WBParaSite" id="OFLC_0000871201-mRNA-1"/>
    </source>
</evidence>
<dbReference type="STRING" id="387005.A0A183HMK1"/>
<protein>
    <submittedName>
        <fullName evidence="4">Ovule protein</fullName>
    </submittedName>
</protein>
<keyword evidence="3" id="KW-1185">Reference proteome</keyword>
<reference evidence="2 3" key="2">
    <citation type="submission" date="2018-11" db="EMBL/GenBank/DDBJ databases">
        <authorList>
            <consortium name="Pathogen Informatics"/>
        </authorList>
    </citation>
    <scope>NUCLEOTIDE SEQUENCE [LARGE SCALE GENOMIC DNA]</scope>
</reference>